<protein>
    <submittedName>
        <fullName evidence="2">Transcriptional regulator</fullName>
    </submittedName>
</protein>
<dbReference type="Pfam" id="PF01381">
    <property type="entry name" value="HTH_3"/>
    <property type="match status" value="1"/>
</dbReference>
<sequence length="79" mass="8717">MLVNTPTALGNALREARKESGLKQTDLGLRQATVSNFESNPEKSTIETLFKLLSINGLEMHIVPKGKHIIETKGAVDEW</sequence>
<dbReference type="PROSITE" id="PS50943">
    <property type="entry name" value="HTH_CROC1"/>
    <property type="match status" value="1"/>
</dbReference>
<proteinExistence type="predicted"/>
<evidence type="ECO:0000313" key="2">
    <source>
        <dbReference type="EMBL" id="POB42000.1"/>
    </source>
</evidence>
<dbReference type="SUPFAM" id="SSF47413">
    <property type="entry name" value="lambda repressor-like DNA-binding domains"/>
    <property type="match status" value="1"/>
</dbReference>
<dbReference type="InterPro" id="IPR010982">
    <property type="entry name" value="Lambda_DNA-bd_dom_sf"/>
</dbReference>
<reference evidence="2 3" key="1">
    <citation type="journal article" date="2018" name="Front. Microbiol.">
        <title>Phylogeny of Vibrio vulnificus from the Analysis of the Core-Genome: Implications for Intra-Species Taxonomy.</title>
        <authorList>
            <person name="Roig F.J."/>
            <person name="Gonzalez-Candelas F."/>
            <person name="Sanjuan E."/>
            <person name="Fouz B."/>
            <person name="Feil E.J."/>
            <person name="Llorens C."/>
            <person name="Baker-Austin C."/>
            <person name="Oliver J.D."/>
            <person name="Danin-Poleg Y."/>
            <person name="Gibas C.J."/>
            <person name="Kashi Y."/>
            <person name="Gulig P.A."/>
            <person name="Morrison S.S."/>
            <person name="Amaro C."/>
        </authorList>
    </citation>
    <scope>NUCLEOTIDE SEQUENCE [LARGE SCALE GENOMIC DNA]</scope>
    <source>
        <strain evidence="2 3">CECT4608</strain>
    </source>
</reference>
<dbReference type="EMBL" id="PDGH01000146">
    <property type="protein sequence ID" value="POB42000.1"/>
    <property type="molecule type" value="Genomic_DNA"/>
</dbReference>
<organism evidence="2 3">
    <name type="scientific">Vibrio vulnificus</name>
    <dbReference type="NCBI Taxonomy" id="672"/>
    <lineage>
        <taxon>Bacteria</taxon>
        <taxon>Pseudomonadati</taxon>
        <taxon>Pseudomonadota</taxon>
        <taxon>Gammaproteobacteria</taxon>
        <taxon>Vibrionales</taxon>
        <taxon>Vibrionaceae</taxon>
        <taxon>Vibrio</taxon>
    </lineage>
</organism>
<name>A0A1W6M5R3_VIBVL</name>
<evidence type="ECO:0000313" key="3">
    <source>
        <dbReference type="Proteomes" id="UP000237466"/>
    </source>
</evidence>
<dbReference type="CDD" id="cd00093">
    <property type="entry name" value="HTH_XRE"/>
    <property type="match status" value="1"/>
</dbReference>
<dbReference type="GO" id="GO:0003677">
    <property type="term" value="F:DNA binding"/>
    <property type="evidence" value="ECO:0007669"/>
    <property type="project" value="InterPro"/>
</dbReference>
<dbReference type="Proteomes" id="UP000237466">
    <property type="component" value="Unassembled WGS sequence"/>
</dbReference>
<dbReference type="RefSeq" id="WP_025787161.1">
    <property type="nucleotide sequence ID" value="NZ_CP015512.1"/>
</dbReference>
<evidence type="ECO:0000259" key="1">
    <source>
        <dbReference type="PROSITE" id="PS50943"/>
    </source>
</evidence>
<dbReference type="InterPro" id="IPR001387">
    <property type="entry name" value="Cro/C1-type_HTH"/>
</dbReference>
<comment type="caution">
    <text evidence="2">The sequence shown here is derived from an EMBL/GenBank/DDBJ whole genome shotgun (WGS) entry which is preliminary data.</text>
</comment>
<dbReference type="Gene3D" id="1.10.260.40">
    <property type="entry name" value="lambda repressor-like DNA-binding domains"/>
    <property type="match status" value="1"/>
</dbReference>
<dbReference type="AlphaFoldDB" id="A0A1W6M5R3"/>
<feature type="domain" description="HTH cro/C1-type" evidence="1">
    <location>
        <begin position="13"/>
        <end position="63"/>
    </location>
</feature>
<accession>A0A1W6M5R3</accession>
<gene>
    <name evidence="2" type="ORF">CRN52_23750</name>
</gene>